<organism evidence="4 5">
    <name type="scientific">Jatrophihabitans lederbergiae</name>
    <dbReference type="NCBI Taxonomy" id="3075547"/>
    <lineage>
        <taxon>Bacteria</taxon>
        <taxon>Bacillati</taxon>
        <taxon>Actinomycetota</taxon>
        <taxon>Actinomycetes</taxon>
        <taxon>Jatrophihabitantales</taxon>
        <taxon>Jatrophihabitantaceae</taxon>
        <taxon>Jatrophihabitans</taxon>
    </lineage>
</organism>
<dbReference type="Gene3D" id="3.30.450.40">
    <property type="match status" value="1"/>
</dbReference>
<dbReference type="InterPro" id="IPR003018">
    <property type="entry name" value="GAF"/>
</dbReference>
<gene>
    <name evidence="4" type="ORF">RM423_22690</name>
</gene>
<dbReference type="EMBL" id="JAVREH010000075">
    <property type="protein sequence ID" value="MDT0264181.1"/>
    <property type="molecule type" value="Genomic_DNA"/>
</dbReference>
<dbReference type="InterPro" id="IPR029016">
    <property type="entry name" value="GAF-like_dom_sf"/>
</dbReference>
<dbReference type="PIRSF" id="PIRSF036625">
    <property type="entry name" value="GAF_ANTAR"/>
    <property type="match status" value="1"/>
</dbReference>
<dbReference type="InterPro" id="IPR012074">
    <property type="entry name" value="GAF_ANTAR"/>
</dbReference>
<sequence>MPPSEEHERAEDFTALAELAEAFLTLVAALNEGEMVALSPDRIVEIAARCMPRSQHAALAVADNGHVHNVAATSDVPSQVDRIRDATGQGPALDVLDTNDLVASGDLATDPRWPVFAARVSQDTSIRSIVSYRLYLSPRHRAALSFYSNWPYAFDDLAIATGAIFAAYASLALTSELVLTQPLTPRRSADVHREIGVAIGILMSNADVTTETAYQRLHHASQQLKRSVPAIARHVIDHRRMPDGYG</sequence>
<dbReference type="Proteomes" id="UP001183176">
    <property type="component" value="Unassembled WGS sequence"/>
</dbReference>
<accession>A0ABU2JGP7</accession>
<protein>
    <submittedName>
        <fullName evidence="4">GAF and ANTAR domain-containing protein</fullName>
    </submittedName>
</protein>
<evidence type="ECO:0000313" key="4">
    <source>
        <dbReference type="EMBL" id="MDT0264181.1"/>
    </source>
</evidence>
<dbReference type="Pfam" id="PF13185">
    <property type="entry name" value="GAF_2"/>
    <property type="match status" value="1"/>
</dbReference>
<feature type="domain" description="ANTAR" evidence="3">
    <location>
        <begin position="175"/>
        <end position="236"/>
    </location>
</feature>
<comment type="caution">
    <text evidence="4">The sequence shown here is derived from an EMBL/GenBank/DDBJ whole genome shotgun (WGS) entry which is preliminary data.</text>
</comment>
<reference evidence="5" key="1">
    <citation type="submission" date="2023-07" db="EMBL/GenBank/DDBJ databases">
        <title>30 novel species of actinomycetes from the DSMZ collection.</title>
        <authorList>
            <person name="Nouioui I."/>
        </authorList>
    </citation>
    <scope>NUCLEOTIDE SEQUENCE [LARGE SCALE GENOMIC DNA]</scope>
    <source>
        <strain evidence="5">DSM 44399</strain>
    </source>
</reference>
<evidence type="ECO:0000313" key="5">
    <source>
        <dbReference type="Proteomes" id="UP001183176"/>
    </source>
</evidence>
<dbReference type="SUPFAM" id="SSF55781">
    <property type="entry name" value="GAF domain-like"/>
    <property type="match status" value="1"/>
</dbReference>
<dbReference type="SMART" id="SM01012">
    <property type="entry name" value="ANTAR"/>
    <property type="match status" value="1"/>
</dbReference>
<dbReference type="InterPro" id="IPR005561">
    <property type="entry name" value="ANTAR"/>
</dbReference>
<dbReference type="Pfam" id="PF03861">
    <property type="entry name" value="ANTAR"/>
    <property type="match status" value="1"/>
</dbReference>
<keyword evidence="5" id="KW-1185">Reference proteome</keyword>
<dbReference type="PROSITE" id="PS50921">
    <property type="entry name" value="ANTAR"/>
    <property type="match status" value="1"/>
</dbReference>
<evidence type="ECO:0000256" key="1">
    <source>
        <dbReference type="ARBA" id="ARBA00023015"/>
    </source>
</evidence>
<dbReference type="InterPro" id="IPR036388">
    <property type="entry name" value="WH-like_DNA-bd_sf"/>
</dbReference>
<keyword evidence="2" id="KW-0804">Transcription</keyword>
<dbReference type="Gene3D" id="1.10.10.10">
    <property type="entry name" value="Winged helix-like DNA-binding domain superfamily/Winged helix DNA-binding domain"/>
    <property type="match status" value="1"/>
</dbReference>
<proteinExistence type="predicted"/>
<name>A0ABU2JGP7_9ACTN</name>
<evidence type="ECO:0000256" key="2">
    <source>
        <dbReference type="ARBA" id="ARBA00023163"/>
    </source>
</evidence>
<dbReference type="RefSeq" id="WP_311425323.1">
    <property type="nucleotide sequence ID" value="NZ_JAVREH010000075.1"/>
</dbReference>
<keyword evidence="1" id="KW-0805">Transcription regulation</keyword>
<evidence type="ECO:0000259" key="3">
    <source>
        <dbReference type="PROSITE" id="PS50921"/>
    </source>
</evidence>